<reference evidence="2 3" key="1">
    <citation type="journal article" date="2014" name="J. Biotechnol.">
        <title>Complete genome sequence of the actinobacterium Amycolatopsis japonica MG417-CF17(T) (=DSM 44213T) producing (S,S)-N,N'-ethylenediaminedisuccinic acid.</title>
        <authorList>
            <person name="Stegmann E."/>
            <person name="Albersmeier A."/>
            <person name="Spohn M."/>
            <person name="Gert H."/>
            <person name="Weber T."/>
            <person name="Wohlleben W."/>
            <person name="Kalinowski J."/>
            <person name="Ruckert C."/>
        </authorList>
    </citation>
    <scope>NUCLEOTIDE SEQUENCE [LARGE SCALE GENOMIC DNA]</scope>
    <source>
        <strain evidence="3">MG417-CF17 (DSM 44213)</strain>
    </source>
</reference>
<accession>A0A075UJW9</accession>
<feature type="transmembrane region" description="Helical" evidence="1">
    <location>
        <begin position="81"/>
        <end position="102"/>
    </location>
</feature>
<keyword evidence="1" id="KW-0812">Transmembrane</keyword>
<sequence length="164" mass="17419">MPKTLKRATTVLALAALTWMITSGLLSLLDAALTADAEAAEGIRLRSEDTDPPVIVWILVIGVVQMALCLLTRSGRSWARVLLTCSAALVSLMLLITVVHAAVTILDATAAGEGWRLPVPGIVLVVIDAFALTGTVLGLVGLYRPSVNAYFAEIRRQRPESLTS</sequence>
<dbReference type="KEGG" id="aja:AJAP_01105"/>
<protein>
    <submittedName>
        <fullName evidence="2">Uncharacterized protein</fullName>
    </submittedName>
</protein>
<dbReference type="STRING" id="208439.AJAP_01105"/>
<keyword evidence="3" id="KW-1185">Reference proteome</keyword>
<feature type="transmembrane region" description="Helical" evidence="1">
    <location>
        <begin position="55"/>
        <end position="72"/>
    </location>
</feature>
<name>A0A075UJW9_9PSEU</name>
<dbReference type="HOGENOM" id="CLU_1615578_0_0_11"/>
<evidence type="ECO:0000313" key="3">
    <source>
        <dbReference type="Proteomes" id="UP000028492"/>
    </source>
</evidence>
<dbReference type="RefSeq" id="WP_038507485.1">
    <property type="nucleotide sequence ID" value="NZ_CP008953.1"/>
</dbReference>
<proteinExistence type="predicted"/>
<evidence type="ECO:0000313" key="2">
    <source>
        <dbReference type="EMBL" id="AIG73158.1"/>
    </source>
</evidence>
<organism evidence="2 3">
    <name type="scientific">Amycolatopsis japonica</name>
    <dbReference type="NCBI Taxonomy" id="208439"/>
    <lineage>
        <taxon>Bacteria</taxon>
        <taxon>Bacillati</taxon>
        <taxon>Actinomycetota</taxon>
        <taxon>Actinomycetes</taxon>
        <taxon>Pseudonocardiales</taxon>
        <taxon>Pseudonocardiaceae</taxon>
        <taxon>Amycolatopsis</taxon>
        <taxon>Amycolatopsis japonica group</taxon>
    </lineage>
</organism>
<keyword evidence="1" id="KW-1133">Transmembrane helix</keyword>
<gene>
    <name evidence="2" type="ORF">AJAP_01105</name>
</gene>
<dbReference type="Proteomes" id="UP000028492">
    <property type="component" value="Chromosome"/>
</dbReference>
<evidence type="ECO:0000256" key="1">
    <source>
        <dbReference type="SAM" id="Phobius"/>
    </source>
</evidence>
<keyword evidence="1" id="KW-0472">Membrane</keyword>
<feature type="transmembrane region" description="Helical" evidence="1">
    <location>
        <begin position="122"/>
        <end position="143"/>
    </location>
</feature>
<dbReference type="AlphaFoldDB" id="A0A075UJW9"/>
<dbReference type="EMBL" id="CP008953">
    <property type="protein sequence ID" value="AIG73158.1"/>
    <property type="molecule type" value="Genomic_DNA"/>
</dbReference>